<dbReference type="PATRIC" id="fig|1401327.3.peg.1483"/>
<dbReference type="Gene3D" id="3.40.50.1820">
    <property type="entry name" value="alpha/beta hydrolase"/>
    <property type="match status" value="1"/>
</dbReference>
<feature type="domain" description="Phospholipase/carboxylesterase/thioesterase" evidence="1">
    <location>
        <begin position="11"/>
        <end position="93"/>
    </location>
</feature>
<dbReference type="InterPro" id="IPR003140">
    <property type="entry name" value="PLipase/COase/thioEstase"/>
</dbReference>
<dbReference type="GO" id="GO:0106435">
    <property type="term" value="F:carboxylesterase activity"/>
    <property type="evidence" value="ECO:0007669"/>
    <property type="project" value="UniProtKB-EC"/>
</dbReference>
<proteinExistence type="predicted"/>
<evidence type="ECO:0000313" key="3">
    <source>
        <dbReference type="Proteomes" id="UP000017944"/>
    </source>
</evidence>
<evidence type="ECO:0000313" key="2">
    <source>
        <dbReference type="EMBL" id="ESU80189.1"/>
    </source>
</evidence>
<dbReference type="Pfam" id="PF02230">
    <property type="entry name" value="Abhydrolase_2"/>
    <property type="match status" value="1"/>
</dbReference>
<gene>
    <name evidence="2" type="ORF">WRSd3_01601</name>
</gene>
<dbReference type="SUPFAM" id="SSF53474">
    <property type="entry name" value="alpha/beta-Hydrolases"/>
    <property type="match status" value="1"/>
</dbReference>
<accession>A0A090NJA9</accession>
<protein>
    <submittedName>
        <fullName evidence="2">Carboxylesterase</fullName>
        <ecNumber evidence="2">3.1.1.1</ecNumber>
    </submittedName>
</protein>
<organism evidence="2 3">
    <name type="scientific">Shigella dysenteriae WRSd3</name>
    <dbReference type="NCBI Taxonomy" id="1401327"/>
    <lineage>
        <taxon>Bacteria</taxon>
        <taxon>Pseudomonadati</taxon>
        <taxon>Pseudomonadota</taxon>
        <taxon>Gammaproteobacteria</taxon>
        <taxon>Enterobacterales</taxon>
        <taxon>Enterobacteriaceae</taxon>
        <taxon>Shigella</taxon>
    </lineage>
</organism>
<dbReference type="InterPro" id="IPR029058">
    <property type="entry name" value="AB_hydrolase_fold"/>
</dbReference>
<evidence type="ECO:0000259" key="1">
    <source>
        <dbReference type="Pfam" id="PF02230"/>
    </source>
</evidence>
<dbReference type="Proteomes" id="UP000017944">
    <property type="component" value="Unassembled WGS sequence"/>
</dbReference>
<dbReference type="EC" id="3.1.1.1" evidence="2"/>
<name>A0A090NJA9_SHIDY</name>
<dbReference type="AlphaFoldDB" id="A0A090NJA9"/>
<dbReference type="EMBL" id="AXUT01000114">
    <property type="protein sequence ID" value="ESU80189.1"/>
    <property type="molecule type" value="Genomic_DNA"/>
</dbReference>
<comment type="caution">
    <text evidence="2">The sequence shown here is derived from an EMBL/GenBank/DDBJ whole genome shotgun (WGS) entry which is preliminary data.</text>
</comment>
<reference evidence="2 3" key="1">
    <citation type="submission" date="2013-10" db="EMBL/GenBank/DDBJ databases">
        <title>Draft genomes and the virulence plasmids of Sd1617 vaccine constructs: WRSd3 and WRSd5.</title>
        <authorList>
            <person name="Aksomboon Vongsawan A."/>
            <person name="Venkatesan M.M."/>
            <person name="Vaisvil B."/>
            <person name="Emel G."/>
            <person name="Kepatral V."/>
            <person name="Sethabutr O."/>
            <person name="Serichantalergs O."/>
            <person name="Mason C."/>
        </authorList>
    </citation>
    <scope>NUCLEOTIDE SEQUENCE [LARGE SCALE GENOMIC DNA]</scope>
    <source>
        <strain evidence="2 3">WRSd3</strain>
    </source>
</reference>
<sequence>MTSVKEFAMKHDHFVVQSSDKPAQQLLLLFHGVGDNPVAMGEIGSWFAPLFPDALVVSVGGAEPSGNPAGRQWFSVQGITEDNRQARVDAIMPDVY</sequence>
<keyword evidence="2" id="KW-0378">Hydrolase</keyword>